<gene>
    <name evidence="1" type="ORF">AX774_g6287</name>
</gene>
<dbReference type="OrthoDB" id="10529398at2759"/>
<organism evidence="1 2">
    <name type="scientific">Zancudomyces culisetae</name>
    <name type="common">Gut fungus</name>
    <name type="synonym">Smittium culisetae</name>
    <dbReference type="NCBI Taxonomy" id="1213189"/>
    <lineage>
        <taxon>Eukaryota</taxon>
        <taxon>Fungi</taxon>
        <taxon>Fungi incertae sedis</taxon>
        <taxon>Zoopagomycota</taxon>
        <taxon>Kickxellomycotina</taxon>
        <taxon>Harpellomycetes</taxon>
        <taxon>Harpellales</taxon>
        <taxon>Legeriomycetaceae</taxon>
        <taxon>Zancudomyces</taxon>
    </lineage>
</organism>
<accession>A0A1R1PH55</accession>
<reference evidence="2" key="1">
    <citation type="submission" date="2017-01" db="EMBL/GenBank/DDBJ databases">
        <authorList>
            <person name="Wang Y."/>
            <person name="White M."/>
            <person name="Kvist S."/>
            <person name="Moncalvo J.-M."/>
        </authorList>
    </citation>
    <scope>NUCLEOTIDE SEQUENCE [LARGE SCALE GENOMIC DNA]</scope>
    <source>
        <strain evidence="2">COL-18-3</strain>
    </source>
</reference>
<feature type="non-terminal residue" evidence="1">
    <location>
        <position position="78"/>
    </location>
</feature>
<dbReference type="AlphaFoldDB" id="A0A1R1PH55"/>
<evidence type="ECO:0000313" key="2">
    <source>
        <dbReference type="Proteomes" id="UP000188320"/>
    </source>
</evidence>
<name>A0A1R1PH55_ZANCU</name>
<dbReference type="EMBL" id="LSSK01001236">
    <property type="protein sequence ID" value="OMH80278.1"/>
    <property type="molecule type" value="Genomic_DNA"/>
</dbReference>
<protein>
    <submittedName>
        <fullName evidence="1">Uncharacterized protein</fullName>
    </submittedName>
</protein>
<comment type="caution">
    <text evidence="1">The sequence shown here is derived from an EMBL/GenBank/DDBJ whole genome shotgun (WGS) entry which is preliminary data.</text>
</comment>
<evidence type="ECO:0000313" key="1">
    <source>
        <dbReference type="EMBL" id="OMH80278.1"/>
    </source>
</evidence>
<sequence length="78" mass="9315">MRTTQHKSLGRSPAEIVYGLKLLTPEVWNSYIPLDIDKELAMKTRIKYLEEEIPTYRRLTVDLAKRQKIYEEDRYNKG</sequence>
<dbReference type="Proteomes" id="UP000188320">
    <property type="component" value="Unassembled WGS sequence"/>
</dbReference>
<proteinExistence type="predicted"/>
<keyword evidence="2" id="KW-1185">Reference proteome</keyword>